<proteinExistence type="predicted"/>
<organism evidence="1 2">
    <name type="scientific">Acanthoscelides obtectus</name>
    <name type="common">Bean weevil</name>
    <name type="synonym">Bruchus obtectus</name>
    <dbReference type="NCBI Taxonomy" id="200917"/>
    <lineage>
        <taxon>Eukaryota</taxon>
        <taxon>Metazoa</taxon>
        <taxon>Ecdysozoa</taxon>
        <taxon>Arthropoda</taxon>
        <taxon>Hexapoda</taxon>
        <taxon>Insecta</taxon>
        <taxon>Pterygota</taxon>
        <taxon>Neoptera</taxon>
        <taxon>Endopterygota</taxon>
        <taxon>Coleoptera</taxon>
        <taxon>Polyphaga</taxon>
        <taxon>Cucujiformia</taxon>
        <taxon>Chrysomeloidea</taxon>
        <taxon>Chrysomelidae</taxon>
        <taxon>Bruchinae</taxon>
        <taxon>Bruchini</taxon>
        <taxon>Acanthoscelides</taxon>
    </lineage>
</organism>
<reference evidence="1" key="1">
    <citation type="submission" date="2022-03" db="EMBL/GenBank/DDBJ databases">
        <authorList>
            <person name="Sayadi A."/>
        </authorList>
    </citation>
    <scope>NUCLEOTIDE SEQUENCE</scope>
</reference>
<keyword evidence="2" id="KW-1185">Reference proteome</keyword>
<dbReference type="Proteomes" id="UP001152888">
    <property type="component" value="Unassembled WGS sequence"/>
</dbReference>
<sequence length="67" mass="7315">MDNIPRNIKKRAIALLNIGGNYSSNRTRLLQRNKNLERVVVYVVGIKDFSTGGGGVKISPTAEAAQM</sequence>
<evidence type="ECO:0000313" key="1">
    <source>
        <dbReference type="EMBL" id="CAH2017092.1"/>
    </source>
</evidence>
<gene>
    <name evidence="1" type="ORF">ACAOBT_LOCUS35797</name>
</gene>
<dbReference type="AlphaFoldDB" id="A0A9P0VQ96"/>
<name>A0A9P0VQ96_ACAOB</name>
<evidence type="ECO:0000313" key="2">
    <source>
        <dbReference type="Proteomes" id="UP001152888"/>
    </source>
</evidence>
<comment type="caution">
    <text evidence="1">The sequence shown here is derived from an EMBL/GenBank/DDBJ whole genome shotgun (WGS) entry which is preliminary data.</text>
</comment>
<accession>A0A9P0VQ96</accession>
<protein>
    <submittedName>
        <fullName evidence="1">Uncharacterized protein</fullName>
    </submittedName>
</protein>
<dbReference type="EMBL" id="CAKOFQ010009120">
    <property type="protein sequence ID" value="CAH2017092.1"/>
    <property type="molecule type" value="Genomic_DNA"/>
</dbReference>